<evidence type="ECO:0000313" key="3">
    <source>
        <dbReference type="EMBL" id="QOY86596.1"/>
    </source>
</evidence>
<gene>
    <name evidence="3" type="ORF">IRI77_27955</name>
</gene>
<protein>
    <submittedName>
        <fullName evidence="3">YqgE/AlgH family protein</fullName>
    </submittedName>
</protein>
<dbReference type="InterPro" id="IPR003774">
    <property type="entry name" value="AlgH-like"/>
</dbReference>
<reference evidence="3 4" key="1">
    <citation type="submission" date="2020-10" db="EMBL/GenBank/DDBJ databases">
        <title>Complete genome sequence of Paludibaculum fermentans P105T, a facultatively anaerobic acidobacterium capable of dissimilatory Fe(III) reduction.</title>
        <authorList>
            <person name="Dedysh S.N."/>
            <person name="Beletsky A.V."/>
            <person name="Kulichevskaya I.S."/>
            <person name="Mardanov A.V."/>
            <person name="Ravin N.V."/>
        </authorList>
    </citation>
    <scope>NUCLEOTIDE SEQUENCE [LARGE SCALE GENOMIC DNA]</scope>
    <source>
        <strain evidence="3 4">P105</strain>
    </source>
</reference>
<feature type="signal peptide" evidence="2">
    <location>
        <begin position="1"/>
        <end position="17"/>
    </location>
</feature>
<dbReference type="GO" id="GO:0005829">
    <property type="term" value="C:cytosol"/>
    <property type="evidence" value="ECO:0007669"/>
    <property type="project" value="TreeGrafter"/>
</dbReference>
<dbReference type="Pfam" id="PF02622">
    <property type="entry name" value="DUF179"/>
    <property type="match status" value="1"/>
</dbReference>
<dbReference type="EMBL" id="CP063849">
    <property type="protein sequence ID" value="QOY86596.1"/>
    <property type="molecule type" value="Genomic_DNA"/>
</dbReference>
<dbReference type="PANTHER" id="PTHR30327:SF1">
    <property type="entry name" value="UPF0301 PROTEIN YQGE"/>
    <property type="match status" value="1"/>
</dbReference>
<dbReference type="SUPFAM" id="SSF143456">
    <property type="entry name" value="VC0467-like"/>
    <property type="match status" value="1"/>
</dbReference>
<name>A0A7S7NMZ9_PALFE</name>
<accession>A0A7S7NMZ9</accession>
<keyword evidence="2" id="KW-0732">Signal</keyword>
<dbReference type="KEGG" id="pfer:IRI77_27955"/>
<dbReference type="RefSeq" id="WP_194448265.1">
    <property type="nucleotide sequence ID" value="NZ_CP063849.1"/>
</dbReference>
<dbReference type="Proteomes" id="UP000593892">
    <property type="component" value="Chromosome"/>
</dbReference>
<dbReference type="AlphaFoldDB" id="A0A7S7NMZ9"/>
<dbReference type="PANTHER" id="PTHR30327">
    <property type="entry name" value="UNCHARACTERIZED PROTEIN YQGE"/>
    <property type="match status" value="1"/>
</dbReference>
<keyword evidence="4" id="KW-1185">Reference proteome</keyword>
<evidence type="ECO:0000256" key="2">
    <source>
        <dbReference type="SAM" id="SignalP"/>
    </source>
</evidence>
<dbReference type="Gene3D" id="3.40.1740.10">
    <property type="entry name" value="VC0467-like"/>
    <property type="match status" value="1"/>
</dbReference>
<feature type="chain" id="PRO_5032492646" evidence="2">
    <location>
        <begin position="18"/>
        <end position="162"/>
    </location>
</feature>
<organism evidence="3 4">
    <name type="scientific">Paludibaculum fermentans</name>
    <dbReference type="NCBI Taxonomy" id="1473598"/>
    <lineage>
        <taxon>Bacteria</taxon>
        <taxon>Pseudomonadati</taxon>
        <taxon>Acidobacteriota</taxon>
        <taxon>Terriglobia</taxon>
        <taxon>Bryobacterales</taxon>
        <taxon>Bryobacteraceae</taxon>
        <taxon>Paludibaculum</taxon>
    </lineage>
</organism>
<evidence type="ECO:0000256" key="1">
    <source>
        <dbReference type="ARBA" id="ARBA00009600"/>
    </source>
</evidence>
<sequence>MPFKLATLCLIGASVLAAQDPQPGTLLIASPQLRDEGFTRTVILIIQNDGQAVRGLVLNRPLGDGRFAGGPVASGFRSLLRVRAGQKPPAGSKLVDGVYLLDRAQPASPDSRTVAGYTGWSSAQLKDEIRQGLWRVMPAKTAILFDPEAGTLWQRLTAMATH</sequence>
<evidence type="ECO:0000313" key="4">
    <source>
        <dbReference type="Proteomes" id="UP000593892"/>
    </source>
</evidence>
<proteinExistence type="inferred from homology"/>
<comment type="similarity">
    <text evidence="1">Belongs to the UPF0301 (AlgH) family.</text>
</comment>